<reference evidence="3" key="1">
    <citation type="journal article" date="2019" name="Int. J. Syst. Evol. Microbiol.">
        <title>The Global Catalogue of Microorganisms (GCM) 10K type strain sequencing project: providing services to taxonomists for standard genome sequencing and annotation.</title>
        <authorList>
            <consortium name="The Broad Institute Genomics Platform"/>
            <consortium name="The Broad Institute Genome Sequencing Center for Infectious Disease"/>
            <person name="Wu L."/>
            <person name="Ma J."/>
        </authorList>
    </citation>
    <scope>NUCLEOTIDE SEQUENCE [LARGE SCALE GENOMIC DNA]</scope>
    <source>
        <strain evidence="3">CECT 7297</strain>
    </source>
</reference>
<protein>
    <submittedName>
        <fullName evidence="2">CHAD domain-containing protein</fullName>
    </submittedName>
</protein>
<dbReference type="EMBL" id="JBHSDI010000015">
    <property type="protein sequence ID" value="MFC4259768.1"/>
    <property type="molecule type" value="Genomic_DNA"/>
</dbReference>
<comment type="caution">
    <text evidence="2">The sequence shown here is derived from an EMBL/GenBank/DDBJ whole genome shotgun (WGS) entry which is preliminary data.</text>
</comment>
<evidence type="ECO:0000313" key="3">
    <source>
        <dbReference type="Proteomes" id="UP001595798"/>
    </source>
</evidence>
<dbReference type="PANTHER" id="PTHR39339:SF1">
    <property type="entry name" value="CHAD DOMAIN-CONTAINING PROTEIN"/>
    <property type="match status" value="1"/>
</dbReference>
<dbReference type="PROSITE" id="PS51708">
    <property type="entry name" value="CHAD"/>
    <property type="match status" value="1"/>
</dbReference>
<dbReference type="InterPro" id="IPR007899">
    <property type="entry name" value="CHAD_dom"/>
</dbReference>
<dbReference type="Pfam" id="PF00300">
    <property type="entry name" value="His_Phos_1"/>
    <property type="match status" value="1"/>
</dbReference>
<dbReference type="Gene3D" id="3.40.50.1240">
    <property type="entry name" value="Phosphoglycerate mutase-like"/>
    <property type="match status" value="1"/>
</dbReference>
<dbReference type="SUPFAM" id="SSF53254">
    <property type="entry name" value="Phosphoglycerate mutase-like"/>
    <property type="match status" value="1"/>
</dbReference>
<dbReference type="InterPro" id="IPR013078">
    <property type="entry name" value="His_Pase_superF_clade-1"/>
</dbReference>
<organism evidence="2 3">
    <name type="scientific">Marinobacter lacisalsi</name>
    <dbReference type="NCBI Taxonomy" id="475979"/>
    <lineage>
        <taxon>Bacteria</taxon>
        <taxon>Pseudomonadati</taxon>
        <taxon>Pseudomonadota</taxon>
        <taxon>Gammaproteobacteria</taxon>
        <taxon>Pseudomonadales</taxon>
        <taxon>Marinobacteraceae</taxon>
        <taxon>Marinobacter</taxon>
    </lineage>
</organism>
<dbReference type="RefSeq" id="WP_379887631.1">
    <property type="nucleotide sequence ID" value="NZ_JBHSDI010000015.1"/>
</dbReference>
<proteinExistence type="predicted"/>
<dbReference type="InterPro" id="IPR029033">
    <property type="entry name" value="His_PPase_superfam"/>
</dbReference>
<gene>
    <name evidence="2" type="ORF">ACFOZ5_12080</name>
</gene>
<dbReference type="PANTHER" id="PTHR39339">
    <property type="entry name" value="SLR1444 PROTEIN"/>
    <property type="match status" value="1"/>
</dbReference>
<sequence length="458" mass="52292">MKDLFLIRHAKSSWTDDSLRDMDRPLNKRGKRQVEAMANPLLELGALDGPIHASHACRARQTIEGIVARLPEQNLASRVHFDPELYTFRWKRLFKWLKHVDNDAPALTLIGHNPALTDLAAILTGHQVPEMITGAVMHLKIPAATWREIAKGKGRLVQYLPPSQASYRLFQRKAPKAPEAGGDLKQQVPEALNHQLATIRALQPGVAQGVDPKFLHRFRINLRRSRAVTEAIVTITGDQTLQKSAKPLKRMAQQTSLLRDLDVFLAYLETQASENPRLRRSLKASGTMTTLRHWRESERQALCRQLDRKAWHKDLKNWEATITGKTLTKALKKATPEAIQDTVRQRGDLCLEMFRDLSPGAPDQDFHALRKALKRLRYLAELDKRRYRALLDELKDQQSLYGRFQDRHQQLTLLSELAATRVDQRLPPVLAELAQQISDEKRKAQDAILAKPPRIERP</sequence>
<dbReference type="Gene3D" id="1.40.20.10">
    <property type="entry name" value="CHAD domain"/>
    <property type="match status" value="1"/>
</dbReference>
<dbReference type="Pfam" id="PF05235">
    <property type="entry name" value="CHAD"/>
    <property type="match status" value="1"/>
</dbReference>
<dbReference type="Proteomes" id="UP001595798">
    <property type="component" value="Unassembled WGS sequence"/>
</dbReference>
<evidence type="ECO:0000259" key="1">
    <source>
        <dbReference type="PROSITE" id="PS51708"/>
    </source>
</evidence>
<dbReference type="CDD" id="cd07067">
    <property type="entry name" value="HP_PGM_like"/>
    <property type="match status" value="1"/>
</dbReference>
<dbReference type="SMART" id="SM00855">
    <property type="entry name" value="PGAM"/>
    <property type="match status" value="1"/>
</dbReference>
<evidence type="ECO:0000313" key="2">
    <source>
        <dbReference type="EMBL" id="MFC4259768.1"/>
    </source>
</evidence>
<dbReference type="InterPro" id="IPR038186">
    <property type="entry name" value="CHAD_dom_sf"/>
</dbReference>
<accession>A0ABV8QK53</accession>
<keyword evidence="3" id="KW-1185">Reference proteome</keyword>
<dbReference type="SMART" id="SM00880">
    <property type="entry name" value="CHAD"/>
    <property type="match status" value="1"/>
</dbReference>
<name>A0ABV8QK53_9GAMM</name>
<feature type="domain" description="CHAD" evidence="1">
    <location>
        <begin position="181"/>
        <end position="458"/>
    </location>
</feature>